<gene>
    <name evidence="3" type="ORF">ElyMa_001210000</name>
</gene>
<feature type="signal peptide" evidence="1">
    <location>
        <begin position="1"/>
        <end position="26"/>
    </location>
</feature>
<evidence type="ECO:0000259" key="2">
    <source>
        <dbReference type="Pfam" id="PF13843"/>
    </source>
</evidence>
<dbReference type="InterPro" id="IPR029526">
    <property type="entry name" value="PGBD"/>
</dbReference>
<dbReference type="Proteomes" id="UP000762676">
    <property type="component" value="Unassembled WGS sequence"/>
</dbReference>
<evidence type="ECO:0000313" key="4">
    <source>
        <dbReference type="Proteomes" id="UP000762676"/>
    </source>
</evidence>
<keyword evidence="4" id="KW-1185">Reference proteome</keyword>
<proteinExistence type="predicted"/>
<feature type="domain" description="PiggyBac transposable element-derived protein" evidence="2">
    <location>
        <begin position="21"/>
        <end position="137"/>
    </location>
</feature>
<sequence>MRATVDKPSAVSLIAITLEILHLCLNTPDGYLVQTEPYQGAGTVQAEPDLGMGESVVMDIISVLLEEDKFCLYFVNLFTSPALLSAIKDKDYDATETLRANRLNQCPLEGVDSTKKIKRGSMDHRLNLDETENIILLR</sequence>
<keyword evidence="1" id="KW-0732">Signal</keyword>
<dbReference type="Pfam" id="PF13843">
    <property type="entry name" value="DDE_Tnp_1_7"/>
    <property type="match status" value="1"/>
</dbReference>
<comment type="caution">
    <text evidence="3">The sequence shown here is derived from an EMBL/GenBank/DDBJ whole genome shotgun (WGS) entry which is preliminary data.</text>
</comment>
<evidence type="ECO:0000256" key="1">
    <source>
        <dbReference type="SAM" id="SignalP"/>
    </source>
</evidence>
<feature type="chain" id="PRO_5043696986" evidence="1">
    <location>
        <begin position="27"/>
        <end position="138"/>
    </location>
</feature>
<dbReference type="PANTHER" id="PTHR47055:SF3">
    <property type="entry name" value="PHORBOL-ESTER_DAG-TYPE DOMAIN-CONTAINING PROTEIN"/>
    <property type="match status" value="1"/>
</dbReference>
<accession>A0AAV4I8N9</accession>
<organism evidence="3 4">
    <name type="scientific">Elysia marginata</name>
    <dbReference type="NCBI Taxonomy" id="1093978"/>
    <lineage>
        <taxon>Eukaryota</taxon>
        <taxon>Metazoa</taxon>
        <taxon>Spiralia</taxon>
        <taxon>Lophotrochozoa</taxon>
        <taxon>Mollusca</taxon>
        <taxon>Gastropoda</taxon>
        <taxon>Heterobranchia</taxon>
        <taxon>Euthyneura</taxon>
        <taxon>Panpulmonata</taxon>
        <taxon>Sacoglossa</taxon>
        <taxon>Placobranchoidea</taxon>
        <taxon>Plakobranchidae</taxon>
        <taxon>Elysia</taxon>
    </lineage>
</organism>
<dbReference type="EMBL" id="BMAT01002387">
    <property type="protein sequence ID" value="GFS05857.1"/>
    <property type="molecule type" value="Genomic_DNA"/>
</dbReference>
<reference evidence="3 4" key="1">
    <citation type="journal article" date="2021" name="Elife">
        <title>Chloroplast acquisition without the gene transfer in kleptoplastic sea slugs, Plakobranchus ocellatus.</title>
        <authorList>
            <person name="Maeda T."/>
            <person name="Takahashi S."/>
            <person name="Yoshida T."/>
            <person name="Shimamura S."/>
            <person name="Takaki Y."/>
            <person name="Nagai Y."/>
            <person name="Toyoda A."/>
            <person name="Suzuki Y."/>
            <person name="Arimoto A."/>
            <person name="Ishii H."/>
            <person name="Satoh N."/>
            <person name="Nishiyama T."/>
            <person name="Hasebe M."/>
            <person name="Maruyama T."/>
            <person name="Minagawa J."/>
            <person name="Obokata J."/>
            <person name="Shigenobu S."/>
        </authorList>
    </citation>
    <scope>NUCLEOTIDE SEQUENCE [LARGE SCALE GENOMIC DNA]</scope>
</reference>
<dbReference type="InterPro" id="IPR052638">
    <property type="entry name" value="PiggyBac_TE-derived"/>
</dbReference>
<protein>
    <submittedName>
        <fullName evidence="3">PiggyBac transposable element-derived protein 1</fullName>
    </submittedName>
</protein>
<dbReference type="GO" id="GO:0043565">
    <property type="term" value="F:sequence-specific DNA binding"/>
    <property type="evidence" value="ECO:0007669"/>
    <property type="project" value="TreeGrafter"/>
</dbReference>
<name>A0AAV4I8N9_9GAST</name>
<evidence type="ECO:0000313" key="3">
    <source>
        <dbReference type="EMBL" id="GFS05857.1"/>
    </source>
</evidence>
<dbReference type="AlphaFoldDB" id="A0AAV4I8N9"/>
<dbReference type="PANTHER" id="PTHR47055">
    <property type="entry name" value="DDE_TNP_1_7 DOMAIN-CONTAINING PROTEIN"/>
    <property type="match status" value="1"/>
</dbReference>